<evidence type="ECO:0000259" key="11">
    <source>
        <dbReference type="PROSITE" id="PS50850"/>
    </source>
</evidence>
<comment type="subcellular location">
    <subcellularLocation>
        <location evidence="1">Membrane</location>
        <topology evidence="1">Multi-pass membrane protein</topology>
    </subcellularLocation>
</comment>
<dbReference type="PRINTS" id="PR00171">
    <property type="entry name" value="SUGRTRNSPORT"/>
</dbReference>
<protein>
    <submittedName>
        <fullName evidence="12">Hexose transport-related protein</fullName>
    </submittedName>
</protein>
<proteinExistence type="inferred from homology"/>
<dbReference type="NCBIfam" id="TIGR00879">
    <property type="entry name" value="SP"/>
    <property type="match status" value="1"/>
</dbReference>
<evidence type="ECO:0000256" key="8">
    <source>
        <dbReference type="RuleBase" id="RU003346"/>
    </source>
</evidence>
<dbReference type="FunFam" id="1.20.1250.20:FF:000100">
    <property type="entry name" value="MFS sugar transporter, putative"/>
    <property type="match status" value="1"/>
</dbReference>
<feature type="domain" description="Major facilitator superfamily (MFS) profile" evidence="11">
    <location>
        <begin position="133"/>
        <end position="582"/>
    </location>
</feature>
<feature type="transmembrane region" description="Helical" evidence="10">
    <location>
        <begin position="178"/>
        <end position="200"/>
    </location>
</feature>
<dbReference type="Gene3D" id="1.20.1250.20">
    <property type="entry name" value="MFS general substrate transporter like domains"/>
    <property type="match status" value="1"/>
</dbReference>
<feature type="transmembrane region" description="Helical" evidence="10">
    <location>
        <begin position="460"/>
        <end position="482"/>
    </location>
</feature>
<feature type="transmembrane region" description="Helical" evidence="10">
    <location>
        <begin position="273"/>
        <end position="295"/>
    </location>
</feature>
<dbReference type="AlphaFoldDB" id="A0A511KEW2"/>
<dbReference type="Pfam" id="PF00083">
    <property type="entry name" value="Sugar_tr"/>
    <property type="match status" value="1"/>
</dbReference>
<dbReference type="InterPro" id="IPR020846">
    <property type="entry name" value="MFS_dom"/>
</dbReference>
<evidence type="ECO:0000256" key="10">
    <source>
        <dbReference type="SAM" id="Phobius"/>
    </source>
</evidence>
<dbReference type="InterPro" id="IPR050814">
    <property type="entry name" value="Myo-inositol_Transporter"/>
</dbReference>
<evidence type="ECO:0000256" key="1">
    <source>
        <dbReference type="ARBA" id="ARBA00004141"/>
    </source>
</evidence>
<feature type="transmembrane region" description="Helical" evidence="10">
    <location>
        <begin position="212"/>
        <end position="232"/>
    </location>
</feature>
<dbReference type="SUPFAM" id="SSF103473">
    <property type="entry name" value="MFS general substrate transporter"/>
    <property type="match status" value="1"/>
</dbReference>
<dbReference type="InterPro" id="IPR003663">
    <property type="entry name" value="Sugar/inositol_transpt"/>
</dbReference>
<comment type="catalytic activity">
    <reaction evidence="7">
        <text>myo-inositol(out) + H(+)(out) = myo-inositol(in) + H(+)(in)</text>
        <dbReference type="Rhea" id="RHEA:60364"/>
        <dbReference type="ChEBI" id="CHEBI:15378"/>
        <dbReference type="ChEBI" id="CHEBI:17268"/>
    </reaction>
</comment>
<dbReference type="OrthoDB" id="5290825at2759"/>
<evidence type="ECO:0000256" key="5">
    <source>
        <dbReference type="ARBA" id="ARBA00022989"/>
    </source>
</evidence>
<feature type="transmembrane region" description="Helical" evidence="10">
    <location>
        <begin position="400"/>
        <end position="417"/>
    </location>
</feature>
<keyword evidence="4 10" id="KW-0812">Transmembrane</keyword>
<feature type="transmembrane region" description="Helical" evidence="10">
    <location>
        <begin position="429"/>
        <end position="453"/>
    </location>
</feature>
<keyword evidence="5 10" id="KW-1133">Transmembrane helix</keyword>
<feature type="transmembrane region" description="Helical" evidence="10">
    <location>
        <begin position="488"/>
        <end position="507"/>
    </location>
</feature>
<dbReference type="GO" id="GO:0022857">
    <property type="term" value="F:transmembrane transporter activity"/>
    <property type="evidence" value="ECO:0007669"/>
    <property type="project" value="InterPro"/>
</dbReference>
<keyword evidence="3 8" id="KW-0813">Transport</keyword>
<dbReference type="PANTHER" id="PTHR48020">
    <property type="entry name" value="PROTON MYO-INOSITOL COTRANSPORTER"/>
    <property type="match status" value="1"/>
</dbReference>
<dbReference type="GO" id="GO:0015791">
    <property type="term" value="P:polyol transmembrane transport"/>
    <property type="evidence" value="ECO:0007669"/>
    <property type="project" value="UniProtKB-ARBA"/>
</dbReference>
<evidence type="ECO:0000256" key="4">
    <source>
        <dbReference type="ARBA" id="ARBA00022692"/>
    </source>
</evidence>
<comment type="similarity">
    <text evidence="2 8">Belongs to the major facilitator superfamily. Sugar transporter (TC 2.A.1.1) family.</text>
</comment>
<reference evidence="12 13" key="1">
    <citation type="submission" date="2019-07" db="EMBL/GenBank/DDBJ databases">
        <title>Rhodotorula toruloides NBRC10032 genome sequencing.</title>
        <authorList>
            <person name="Shida Y."/>
            <person name="Takaku H."/>
            <person name="Ogasawara W."/>
            <person name="Mori K."/>
        </authorList>
    </citation>
    <scope>NUCLEOTIDE SEQUENCE [LARGE SCALE GENOMIC DNA]</scope>
    <source>
        <strain evidence="12 13">NBRC10032</strain>
    </source>
</reference>
<evidence type="ECO:0000256" key="2">
    <source>
        <dbReference type="ARBA" id="ARBA00010992"/>
    </source>
</evidence>
<feature type="transmembrane region" description="Helical" evidence="10">
    <location>
        <begin position="238"/>
        <end position="261"/>
    </location>
</feature>
<feature type="transmembrane region" description="Helical" evidence="10">
    <location>
        <begin position="307"/>
        <end position="328"/>
    </location>
</feature>
<dbReference type="EMBL" id="BJWK01000006">
    <property type="protein sequence ID" value="GEM08910.1"/>
    <property type="molecule type" value="Genomic_DNA"/>
</dbReference>
<dbReference type="InterPro" id="IPR005828">
    <property type="entry name" value="MFS_sugar_transport-like"/>
</dbReference>
<evidence type="ECO:0000256" key="6">
    <source>
        <dbReference type="ARBA" id="ARBA00023136"/>
    </source>
</evidence>
<organism evidence="12 13">
    <name type="scientific">Rhodotorula toruloides</name>
    <name type="common">Yeast</name>
    <name type="synonym">Rhodosporidium toruloides</name>
    <dbReference type="NCBI Taxonomy" id="5286"/>
    <lineage>
        <taxon>Eukaryota</taxon>
        <taxon>Fungi</taxon>
        <taxon>Dikarya</taxon>
        <taxon>Basidiomycota</taxon>
        <taxon>Pucciniomycotina</taxon>
        <taxon>Microbotryomycetes</taxon>
        <taxon>Sporidiobolales</taxon>
        <taxon>Sporidiobolaceae</taxon>
        <taxon>Rhodotorula</taxon>
    </lineage>
</organism>
<feature type="transmembrane region" description="Helical" evidence="10">
    <location>
        <begin position="559"/>
        <end position="578"/>
    </location>
</feature>
<comment type="caution">
    <text evidence="12">The sequence shown here is derived from an EMBL/GenBank/DDBJ whole genome shotgun (WGS) entry which is preliminary data.</text>
</comment>
<dbReference type="GO" id="GO:0016020">
    <property type="term" value="C:membrane"/>
    <property type="evidence" value="ECO:0007669"/>
    <property type="project" value="UniProtKB-SubCell"/>
</dbReference>
<dbReference type="PANTHER" id="PTHR48020:SF25">
    <property type="entry name" value="SUGAR TRANSPORTER, PUTATIVE (AFU_ORTHOLOGUE AFUA_7G05830)-RELATED"/>
    <property type="match status" value="1"/>
</dbReference>
<evidence type="ECO:0000256" key="3">
    <source>
        <dbReference type="ARBA" id="ARBA00022448"/>
    </source>
</evidence>
<evidence type="ECO:0000256" key="7">
    <source>
        <dbReference type="ARBA" id="ARBA00049119"/>
    </source>
</evidence>
<feature type="transmembrane region" description="Helical" evidence="10">
    <location>
        <begin position="528"/>
        <end position="547"/>
    </location>
</feature>
<sequence length="638" mass="70048">MSPDTEKPTTPTFARLQEQVAAEKALSGKADEKRELQGDGEYVEPGATNTVSKAQALDNPLSGISLDRLEEMGRAFAREKGLGEYEVEFARGAQAAQDPLAFESLPLLSDEDKEVLRRETTHRWSHPAMLYFLVICCSMAAATQGMDESAINGANLFLGPQFGLDTSKSNPDAGRNQWILGLVNGSPYLCCAVLGCWLTAPVNHWLGRRGAMFLGAFISFAGCIWSACTNSWGHLLGARFFLGIGIGINSATVPVFAAETAPPLIRGALVMQWQVWTAFGIMLGTVSSLVFYHVGDPSGAHITGLNWRLMLGSALLPALFVMLQVPFIPESPRWLIGRGRYVQAFESLCRIRYTKLQAARDLFFINALLEEEASVASGKSAIVELFTVARNRRAVQASSIVMFMQQFCGINVIAYYSSTIFRQASFSEISALGASLGFGTLNWVFAAPAVWTIDTFGRRTLLLTTFPLMALFLLMTGLAFYIPESSKAHIGVIVLGIYLHCMAYSPGEGPVPFTYSAEAFPFYVRDVGMSYATALTWTFNFIVALTFPRLLDAFTPTGAFLWYAGWNAIGFFLVLLFVPETKGLSLEELDQVFSVPTFKHSAYQLGALGHGFRKYILRQRVEPYPALYAWEDGTIAKA</sequence>
<name>A0A511KEW2_RHOTO</name>
<evidence type="ECO:0000313" key="12">
    <source>
        <dbReference type="EMBL" id="GEM08910.1"/>
    </source>
</evidence>
<dbReference type="Proteomes" id="UP000321518">
    <property type="component" value="Unassembled WGS sequence"/>
</dbReference>
<keyword evidence="6 10" id="KW-0472">Membrane</keyword>
<dbReference type="GO" id="GO:0015798">
    <property type="term" value="P:myo-inositol transport"/>
    <property type="evidence" value="ECO:0007669"/>
    <property type="project" value="UniProtKB-ARBA"/>
</dbReference>
<evidence type="ECO:0000313" key="13">
    <source>
        <dbReference type="Proteomes" id="UP000321518"/>
    </source>
</evidence>
<dbReference type="PROSITE" id="PS00217">
    <property type="entry name" value="SUGAR_TRANSPORT_2"/>
    <property type="match status" value="1"/>
</dbReference>
<dbReference type="InterPro" id="IPR005829">
    <property type="entry name" value="Sugar_transporter_CS"/>
</dbReference>
<feature type="region of interest" description="Disordered" evidence="9">
    <location>
        <begin position="22"/>
        <end position="49"/>
    </location>
</feature>
<evidence type="ECO:0000256" key="9">
    <source>
        <dbReference type="SAM" id="MobiDB-lite"/>
    </source>
</evidence>
<dbReference type="PROSITE" id="PS50850">
    <property type="entry name" value="MFS"/>
    <property type="match status" value="1"/>
</dbReference>
<accession>A0A511KEW2</accession>
<dbReference type="InterPro" id="IPR036259">
    <property type="entry name" value="MFS_trans_sf"/>
</dbReference>
<gene>
    <name evidence="12" type="ORF">Rt10032_c06g2927</name>
</gene>